<dbReference type="PANTHER" id="PTHR33266">
    <property type="entry name" value="CHROMOSOME 15, WHOLE GENOME SHOTGUN SEQUENCE"/>
    <property type="match status" value="1"/>
</dbReference>
<protein>
    <submittedName>
        <fullName evidence="1">Uncharacterized protein</fullName>
    </submittedName>
</protein>
<name>A0AAD7KIV1_9AGAR</name>
<organism evidence="1 2">
    <name type="scientific">Mycena metata</name>
    <dbReference type="NCBI Taxonomy" id="1033252"/>
    <lineage>
        <taxon>Eukaryota</taxon>
        <taxon>Fungi</taxon>
        <taxon>Dikarya</taxon>
        <taxon>Basidiomycota</taxon>
        <taxon>Agaricomycotina</taxon>
        <taxon>Agaricomycetes</taxon>
        <taxon>Agaricomycetidae</taxon>
        <taxon>Agaricales</taxon>
        <taxon>Marasmiineae</taxon>
        <taxon>Mycenaceae</taxon>
        <taxon>Mycena</taxon>
    </lineage>
</organism>
<evidence type="ECO:0000313" key="2">
    <source>
        <dbReference type="Proteomes" id="UP001215598"/>
    </source>
</evidence>
<accession>A0AAD7KIV1</accession>
<sequence length="884" mass="97226">MSLLEPLSAADFKQWLGPEVVSILSVTNAPATIHNFLSARPPPQEGKIAEKLFDGGLLRPFHSLYGQIPRPEDPFEYLCWLFEPPPGLFPGNDIGDDTPKLLADWLGDGSDLKQFLDLGDISATRTYILSLPRPKAEQLKARVFWGEHLKLFVNTGMRGEDTVFDRLAYMWIAVEEPPSGSIFTRTQVQANRLQRHLEQPFIGNGAEEFGRGLATYKELWQEKKEQYYGRIVAIVAPSGMGKTKVTLEHLSKNAGLYICLRGADDSAAQGWPLGDRALAQFFSRNTHHAPVLVAATVIAALLTQARKTWTTINEHNQAWKLRTGSRFNSGDPRADNLDAVVKIASELLKQHESAFRNATNQVGTAGDQARMAVSLACEVPAQALSQLIPNFCVVVDESTDVPSLFPSGQVSPLLRVMGCLSHHPIWFILASTSSKIMSIVPSMDVKASQRFLNHFSLPPWFFLPFEPFGARPPTTTMVGRCLQLDEIKMHGRPLWQVYTDEEIIAIASTKLLGRPVPPAMPLRENEIFALYSQRICLRLQPSQSSHLIELTAVESHLRLATGIHAGMLMTSCPSEPILALAAAATINHTDTLERHATQALVSLVAKYCVDRGLEGELYARLVLTLGRDSATCDSGGYIEGVAGNRALRTITLAAMLEKLLKHRAISPSNLSLFQEIGTQVHLNFTHFLELNVDVGILDAAWCFEMFCRGAAAQCTFCQPVIDGFIIGYSGDLNRPFDETKIFLLCYQAKARAQAASATLVQSVTCPMLRYKDGTLVKPPHAVILIDMATTTKFRTGFQVAVSKRAATRPTGNGKDWTGYAAAHGQTEPEAYSITIRGLEPYAVFEGIDMHKLYASVVPEGGLEALFGHSSRASYSTLINCIPQS</sequence>
<dbReference type="AlphaFoldDB" id="A0AAD7KIV1"/>
<dbReference type="EMBL" id="JARKIB010000001">
    <property type="protein sequence ID" value="KAJ7785868.1"/>
    <property type="molecule type" value="Genomic_DNA"/>
</dbReference>
<evidence type="ECO:0000313" key="1">
    <source>
        <dbReference type="EMBL" id="KAJ7785868.1"/>
    </source>
</evidence>
<dbReference type="PANTHER" id="PTHR33266:SF1">
    <property type="entry name" value="F-BOX DOMAIN-CONTAINING PROTEIN"/>
    <property type="match status" value="1"/>
</dbReference>
<dbReference type="Proteomes" id="UP001215598">
    <property type="component" value="Unassembled WGS sequence"/>
</dbReference>
<gene>
    <name evidence="1" type="ORF">B0H16DRAFT_1488315</name>
</gene>
<keyword evidence="2" id="KW-1185">Reference proteome</keyword>
<reference evidence="1" key="1">
    <citation type="submission" date="2023-03" db="EMBL/GenBank/DDBJ databases">
        <title>Massive genome expansion in bonnet fungi (Mycena s.s.) driven by repeated elements and novel gene families across ecological guilds.</title>
        <authorList>
            <consortium name="Lawrence Berkeley National Laboratory"/>
            <person name="Harder C.B."/>
            <person name="Miyauchi S."/>
            <person name="Viragh M."/>
            <person name="Kuo A."/>
            <person name="Thoen E."/>
            <person name="Andreopoulos B."/>
            <person name="Lu D."/>
            <person name="Skrede I."/>
            <person name="Drula E."/>
            <person name="Henrissat B."/>
            <person name="Morin E."/>
            <person name="Kohler A."/>
            <person name="Barry K."/>
            <person name="LaButti K."/>
            <person name="Morin E."/>
            <person name="Salamov A."/>
            <person name="Lipzen A."/>
            <person name="Mereny Z."/>
            <person name="Hegedus B."/>
            <person name="Baldrian P."/>
            <person name="Stursova M."/>
            <person name="Weitz H."/>
            <person name="Taylor A."/>
            <person name="Grigoriev I.V."/>
            <person name="Nagy L.G."/>
            <person name="Martin F."/>
            <person name="Kauserud H."/>
        </authorList>
    </citation>
    <scope>NUCLEOTIDE SEQUENCE</scope>
    <source>
        <strain evidence="1">CBHHK182m</strain>
    </source>
</reference>
<proteinExistence type="predicted"/>
<comment type="caution">
    <text evidence="1">The sequence shown here is derived from an EMBL/GenBank/DDBJ whole genome shotgun (WGS) entry which is preliminary data.</text>
</comment>